<dbReference type="RefSeq" id="XP_004997809.1">
    <property type="nucleotide sequence ID" value="XM_004997752.1"/>
</dbReference>
<proteinExistence type="predicted"/>
<evidence type="ECO:0000313" key="2">
    <source>
        <dbReference type="EMBL" id="EGD78853.1"/>
    </source>
</evidence>
<feature type="region of interest" description="Disordered" evidence="1">
    <location>
        <begin position="55"/>
        <end position="91"/>
    </location>
</feature>
<dbReference type="InParanoid" id="F2TZ29"/>
<dbReference type="Proteomes" id="UP000007799">
    <property type="component" value="Unassembled WGS sequence"/>
</dbReference>
<protein>
    <submittedName>
        <fullName evidence="2">Uncharacterized protein</fullName>
    </submittedName>
</protein>
<evidence type="ECO:0000313" key="3">
    <source>
        <dbReference type="Proteomes" id="UP000007799"/>
    </source>
</evidence>
<dbReference type="GeneID" id="16078403"/>
<keyword evidence="3" id="KW-1185">Reference proteome</keyword>
<reference evidence="2" key="1">
    <citation type="submission" date="2009-08" db="EMBL/GenBank/DDBJ databases">
        <title>Annotation of Salpingoeca rosetta.</title>
        <authorList>
            <consortium name="The Broad Institute Genome Sequencing Platform"/>
            <person name="Russ C."/>
            <person name="Cuomo C."/>
            <person name="Burger G."/>
            <person name="Gray M.W."/>
            <person name="Holland P.W.H."/>
            <person name="King N."/>
            <person name="Lang F.B.F."/>
            <person name="Roger A.J."/>
            <person name="Ruiz-Trillo I."/>
            <person name="Young S.K."/>
            <person name="Zeng Q."/>
            <person name="Gargeya S."/>
            <person name="Alvarado L."/>
            <person name="Berlin A."/>
            <person name="Chapman S.B."/>
            <person name="Chen Z."/>
            <person name="Freedman E."/>
            <person name="Gellesch M."/>
            <person name="Goldberg J."/>
            <person name="Griggs A."/>
            <person name="Gujja S."/>
            <person name="Heilman E."/>
            <person name="Heiman D."/>
            <person name="Howarth C."/>
            <person name="Mehta T."/>
            <person name="Neiman D."/>
            <person name="Pearson M."/>
            <person name="Roberts A."/>
            <person name="Saif S."/>
            <person name="Shea T."/>
            <person name="Shenoy N."/>
            <person name="Sisk P."/>
            <person name="Stolte C."/>
            <person name="Sykes S."/>
            <person name="White J."/>
            <person name="Yandava C."/>
            <person name="Haas B."/>
            <person name="Nusbaum C."/>
            <person name="Birren B."/>
        </authorList>
    </citation>
    <scope>NUCLEOTIDE SEQUENCE [LARGE SCALE GENOMIC DNA]</scope>
    <source>
        <strain evidence="2">ATCC 50818</strain>
    </source>
</reference>
<evidence type="ECO:0000256" key="1">
    <source>
        <dbReference type="SAM" id="MobiDB-lite"/>
    </source>
</evidence>
<feature type="compositionally biased region" description="Acidic residues" evidence="1">
    <location>
        <begin position="61"/>
        <end position="70"/>
    </location>
</feature>
<dbReference type="KEGG" id="sre:PTSG_01831"/>
<organism evidence="3">
    <name type="scientific">Salpingoeca rosetta (strain ATCC 50818 / BSB-021)</name>
    <dbReference type="NCBI Taxonomy" id="946362"/>
    <lineage>
        <taxon>Eukaryota</taxon>
        <taxon>Choanoflagellata</taxon>
        <taxon>Craspedida</taxon>
        <taxon>Salpingoecidae</taxon>
        <taxon>Salpingoeca</taxon>
    </lineage>
</organism>
<dbReference type="AlphaFoldDB" id="F2TZ29"/>
<accession>F2TZ29</accession>
<name>F2TZ29_SALR5</name>
<gene>
    <name evidence="2" type="ORF">PTSG_01831</name>
</gene>
<dbReference type="EMBL" id="GL832957">
    <property type="protein sequence ID" value="EGD78853.1"/>
    <property type="molecule type" value="Genomic_DNA"/>
</dbReference>
<feature type="region of interest" description="Disordered" evidence="1">
    <location>
        <begin position="114"/>
        <end position="169"/>
    </location>
</feature>
<feature type="compositionally biased region" description="Polar residues" evidence="1">
    <location>
        <begin position="77"/>
        <end position="91"/>
    </location>
</feature>
<sequence>MNEEMDDVEALFTASTMYKELDQTLQALDAFAGHMERTGESLESRLTDMLASLRSARTGAQEEEAEEDGEEGHPQADSMQQAVASAVQVTEETADQGAHIFQRMAAVMAEQTIHTSATSANPPQPLTLDELHERMREAGISTESQNEQAASEQPQQEEAAGEQDQALHQ</sequence>
<feature type="compositionally biased region" description="Low complexity" evidence="1">
    <location>
        <begin position="145"/>
        <end position="169"/>
    </location>
</feature>